<dbReference type="GO" id="GO:0005549">
    <property type="term" value="F:odorant binding"/>
    <property type="evidence" value="ECO:0007669"/>
    <property type="project" value="InterPro"/>
</dbReference>
<keyword evidence="5" id="KW-0552">Olfaction</keyword>
<dbReference type="Proteomes" id="UP001233999">
    <property type="component" value="Unassembled WGS sequence"/>
</dbReference>
<dbReference type="AlphaFoldDB" id="A0AAD8EE61"/>
<dbReference type="InterPro" id="IPR004117">
    <property type="entry name" value="7tm6_olfct_rcpt"/>
</dbReference>
<reference evidence="10" key="2">
    <citation type="submission" date="2023-05" db="EMBL/GenBank/DDBJ databases">
        <authorList>
            <person name="Fouks B."/>
        </authorList>
    </citation>
    <scope>NUCLEOTIDE SEQUENCE</scope>
    <source>
        <strain evidence="10">Stay&amp;Tobe</strain>
        <tissue evidence="10">Testes</tissue>
    </source>
</reference>
<evidence type="ECO:0000256" key="1">
    <source>
        <dbReference type="ARBA" id="ARBA00004651"/>
    </source>
</evidence>
<evidence type="ECO:0000256" key="3">
    <source>
        <dbReference type="ARBA" id="ARBA00022606"/>
    </source>
</evidence>
<evidence type="ECO:0000256" key="7">
    <source>
        <dbReference type="ARBA" id="ARBA00023136"/>
    </source>
</evidence>
<dbReference type="GO" id="GO:0005886">
    <property type="term" value="C:plasma membrane"/>
    <property type="evidence" value="ECO:0007669"/>
    <property type="project" value="UniProtKB-SubCell"/>
</dbReference>
<organism evidence="10 11">
    <name type="scientific">Diploptera punctata</name>
    <name type="common">Pacific beetle cockroach</name>
    <dbReference type="NCBI Taxonomy" id="6984"/>
    <lineage>
        <taxon>Eukaryota</taxon>
        <taxon>Metazoa</taxon>
        <taxon>Ecdysozoa</taxon>
        <taxon>Arthropoda</taxon>
        <taxon>Hexapoda</taxon>
        <taxon>Insecta</taxon>
        <taxon>Pterygota</taxon>
        <taxon>Neoptera</taxon>
        <taxon>Polyneoptera</taxon>
        <taxon>Dictyoptera</taxon>
        <taxon>Blattodea</taxon>
        <taxon>Blaberoidea</taxon>
        <taxon>Blaberidae</taxon>
        <taxon>Diplopterinae</taxon>
        <taxon>Diploptera</taxon>
    </lineage>
</organism>
<evidence type="ECO:0000256" key="4">
    <source>
        <dbReference type="ARBA" id="ARBA00022692"/>
    </source>
</evidence>
<comment type="caution">
    <text evidence="10">The sequence shown here is derived from an EMBL/GenBank/DDBJ whole genome shotgun (WGS) entry which is preliminary data.</text>
</comment>
<evidence type="ECO:0000256" key="6">
    <source>
        <dbReference type="ARBA" id="ARBA00022989"/>
    </source>
</evidence>
<evidence type="ECO:0000313" key="11">
    <source>
        <dbReference type="Proteomes" id="UP001233999"/>
    </source>
</evidence>
<evidence type="ECO:0000256" key="9">
    <source>
        <dbReference type="ARBA" id="ARBA00023224"/>
    </source>
</evidence>
<evidence type="ECO:0000313" key="10">
    <source>
        <dbReference type="EMBL" id="KAJ9586452.1"/>
    </source>
</evidence>
<keyword evidence="6" id="KW-1133">Transmembrane helix</keyword>
<gene>
    <name evidence="10" type="ORF">L9F63_019890</name>
</gene>
<dbReference type="GO" id="GO:0007165">
    <property type="term" value="P:signal transduction"/>
    <property type="evidence" value="ECO:0007669"/>
    <property type="project" value="UniProtKB-KW"/>
</dbReference>
<protein>
    <submittedName>
        <fullName evidence="10">Uncharacterized protein</fullName>
    </submittedName>
</protein>
<keyword evidence="8" id="KW-0675">Receptor</keyword>
<evidence type="ECO:0000256" key="2">
    <source>
        <dbReference type="ARBA" id="ARBA00022475"/>
    </source>
</evidence>
<dbReference type="PANTHER" id="PTHR21137">
    <property type="entry name" value="ODORANT RECEPTOR"/>
    <property type="match status" value="1"/>
</dbReference>
<keyword evidence="11" id="KW-1185">Reference proteome</keyword>
<keyword evidence="3" id="KW-0716">Sensory transduction</keyword>
<feature type="non-terminal residue" evidence="10">
    <location>
        <position position="1"/>
    </location>
</feature>
<sequence length="52" mass="5778">SERVGEAAYSSLWYDYPTSIKHSLTFIIARAQKPVVLTLGPFGTLSMELFGK</sequence>
<reference evidence="10" key="1">
    <citation type="journal article" date="2023" name="IScience">
        <title>Live-bearing cockroach genome reveals convergent evolutionary mechanisms linked to viviparity in insects and beyond.</title>
        <authorList>
            <person name="Fouks B."/>
            <person name="Harrison M.C."/>
            <person name="Mikhailova A.A."/>
            <person name="Marchal E."/>
            <person name="English S."/>
            <person name="Carruthers M."/>
            <person name="Jennings E.C."/>
            <person name="Chiamaka E.L."/>
            <person name="Frigard R.A."/>
            <person name="Pippel M."/>
            <person name="Attardo G.M."/>
            <person name="Benoit J.B."/>
            <person name="Bornberg-Bauer E."/>
            <person name="Tobe S.S."/>
        </authorList>
    </citation>
    <scope>NUCLEOTIDE SEQUENCE</scope>
    <source>
        <strain evidence="10">Stay&amp;Tobe</strain>
    </source>
</reference>
<keyword evidence="9" id="KW-0807">Transducer</keyword>
<keyword evidence="7" id="KW-0472">Membrane</keyword>
<comment type="subcellular location">
    <subcellularLocation>
        <location evidence="1">Cell membrane</location>
        <topology evidence="1">Multi-pass membrane protein</topology>
    </subcellularLocation>
</comment>
<dbReference type="EMBL" id="JASPKZ010007155">
    <property type="protein sequence ID" value="KAJ9586452.1"/>
    <property type="molecule type" value="Genomic_DNA"/>
</dbReference>
<feature type="non-terminal residue" evidence="10">
    <location>
        <position position="52"/>
    </location>
</feature>
<name>A0AAD8EE61_DIPPU</name>
<dbReference type="PANTHER" id="PTHR21137:SF35">
    <property type="entry name" value="ODORANT RECEPTOR 19A-RELATED"/>
    <property type="match status" value="1"/>
</dbReference>
<evidence type="ECO:0000256" key="8">
    <source>
        <dbReference type="ARBA" id="ARBA00023170"/>
    </source>
</evidence>
<accession>A0AAD8EE61</accession>
<dbReference type="GO" id="GO:0004984">
    <property type="term" value="F:olfactory receptor activity"/>
    <property type="evidence" value="ECO:0007669"/>
    <property type="project" value="InterPro"/>
</dbReference>
<keyword evidence="2" id="KW-1003">Cell membrane</keyword>
<proteinExistence type="predicted"/>
<keyword evidence="4" id="KW-0812">Transmembrane</keyword>
<evidence type="ECO:0000256" key="5">
    <source>
        <dbReference type="ARBA" id="ARBA00022725"/>
    </source>
</evidence>
<dbReference type="Pfam" id="PF02949">
    <property type="entry name" value="7tm_6"/>
    <property type="match status" value="1"/>
</dbReference>